<dbReference type="GO" id="GO:0008574">
    <property type="term" value="F:plus-end-directed microtubule motor activity"/>
    <property type="evidence" value="ECO:0007669"/>
    <property type="project" value="UniProtKB-EC"/>
</dbReference>
<dbReference type="InterPro" id="IPR001849">
    <property type="entry name" value="PH_domain"/>
</dbReference>
<dbReference type="Proteomes" id="UP000549775">
    <property type="component" value="Unassembled WGS sequence"/>
</dbReference>
<comment type="similarity">
    <text evidence="18">Belongs to the TRAFAC class myosin-kinesin ATPase superfamily. Kinesin family.</text>
</comment>
<dbReference type="FunFam" id="2.30.29.30:FF:000023">
    <property type="entry name" value="Kinesin family member 1B"/>
    <property type="match status" value="1"/>
</dbReference>
<evidence type="ECO:0000256" key="6">
    <source>
        <dbReference type="ARBA" id="ARBA00022741"/>
    </source>
</evidence>
<dbReference type="InterPro" id="IPR032405">
    <property type="entry name" value="Kinesin_assoc"/>
</dbReference>
<gene>
    <name evidence="24" type="primary">Kif1b</name>
    <name evidence="24" type="ORF">ACRARU_R03345</name>
</gene>
<dbReference type="CDD" id="cd01233">
    <property type="entry name" value="PH_KIFIA_KIFIB"/>
    <property type="match status" value="1"/>
</dbReference>
<dbReference type="FunFam" id="2.60.200.20:FF:000001">
    <property type="entry name" value="Kinesin family member 1B"/>
    <property type="match status" value="1"/>
</dbReference>
<dbReference type="Gene3D" id="6.10.250.2520">
    <property type="match status" value="1"/>
</dbReference>
<evidence type="ECO:0000256" key="15">
    <source>
        <dbReference type="ARBA" id="ARBA00034103"/>
    </source>
</evidence>
<evidence type="ECO:0000256" key="18">
    <source>
        <dbReference type="PROSITE-ProRule" id="PRU00283"/>
    </source>
</evidence>
<evidence type="ECO:0000256" key="8">
    <source>
        <dbReference type="ARBA" id="ARBA00023018"/>
    </source>
</evidence>
<evidence type="ECO:0000256" key="12">
    <source>
        <dbReference type="ARBA" id="ARBA00023212"/>
    </source>
</evidence>
<keyword evidence="13" id="KW-0413">Isomerase</keyword>
<dbReference type="GO" id="GO:0008017">
    <property type="term" value="F:microtubule binding"/>
    <property type="evidence" value="ECO:0007669"/>
    <property type="project" value="InterPro"/>
</dbReference>
<feature type="non-terminal residue" evidence="24">
    <location>
        <position position="1796"/>
    </location>
</feature>
<dbReference type="GO" id="GO:0005524">
    <property type="term" value="F:ATP binding"/>
    <property type="evidence" value="ECO:0007669"/>
    <property type="project" value="UniProtKB-UniRule"/>
</dbReference>
<protein>
    <recommendedName>
        <fullName evidence="17">plus-end-directed kinesin ATPase</fullName>
        <ecNumber evidence="17">5.6.1.3</ecNumber>
    </recommendedName>
</protein>
<dbReference type="CDD" id="cd22727">
    <property type="entry name" value="FHA_KIF1B"/>
    <property type="match status" value="1"/>
</dbReference>
<dbReference type="PRINTS" id="PR00380">
    <property type="entry name" value="KINESINHEAVY"/>
</dbReference>
<keyword evidence="10" id="KW-0472">Membrane</keyword>
<dbReference type="SUPFAM" id="SSF49879">
    <property type="entry name" value="SMAD/FHA domain"/>
    <property type="match status" value="1"/>
</dbReference>
<evidence type="ECO:0000313" key="25">
    <source>
        <dbReference type="Proteomes" id="UP000549775"/>
    </source>
</evidence>
<dbReference type="Pfam" id="PF00225">
    <property type="entry name" value="Kinesin"/>
    <property type="match status" value="1"/>
</dbReference>
<dbReference type="InterPro" id="IPR019821">
    <property type="entry name" value="Kinesin_motor_CS"/>
</dbReference>
<keyword evidence="4" id="KW-0597">Phosphoprotein</keyword>
<dbReference type="Pfam" id="PF12473">
    <property type="entry name" value="DUF3694"/>
    <property type="match status" value="1"/>
</dbReference>
<evidence type="ECO:0000256" key="13">
    <source>
        <dbReference type="ARBA" id="ARBA00023235"/>
    </source>
</evidence>
<dbReference type="SMART" id="SM00129">
    <property type="entry name" value="KISc"/>
    <property type="match status" value="1"/>
</dbReference>
<dbReference type="Pfam" id="PF00498">
    <property type="entry name" value="FHA"/>
    <property type="match status" value="1"/>
</dbReference>
<keyword evidence="8" id="KW-0770">Synapse</keyword>
<dbReference type="GO" id="GO:0010970">
    <property type="term" value="P:transport along microtubule"/>
    <property type="evidence" value="ECO:0007669"/>
    <property type="project" value="UniProtKB-ARBA"/>
</dbReference>
<dbReference type="SUPFAM" id="SSF50729">
    <property type="entry name" value="PH domain-like"/>
    <property type="match status" value="1"/>
</dbReference>
<evidence type="ECO:0000259" key="23">
    <source>
        <dbReference type="PROSITE" id="PS50067"/>
    </source>
</evidence>
<keyword evidence="7 18" id="KW-0067">ATP-binding</keyword>
<comment type="subcellular location">
    <subcellularLocation>
        <location evidence="1">Cytoplasm</location>
        <location evidence="1">Cytoskeleton</location>
    </subcellularLocation>
    <subcellularLocation>
        <location evidence="2">Cytoplasmic vesicle</location>
        <location evidence="2">Secretory vesicle membrane</location>
    </subcellularLocation>
    <subcellularLocation>
        <location evidence="15">Synapse</location>
    </subcellularLocation>
</comment>
<keyword evidence="12" id="KW-0206">Cytoskeleton</keyword>
<dbReference type="InterPro" id="IPR022164">
    <property type="entry name" value="Kinesin-like"/>
</dbReference>
<evidence type="ECO:0000256" key="16">
    <source>
        <dbReference type="ARBA" id="ARBA00050273"/>
    </source>
</evidence>
<dbReference type="PANTHER" id="PTHR47117:SF4">
    <property type="entry name" value="KINESIN-LIKE PROTEIN KIF1B ISOFORM X1"/>
    <property type="match status" value="1"/>
</dbReference>
<evidence type="ECO:0000256" key="1">
    <source>
        <dbReference type="ARBA" id="ARBA00004245"/>
    </source>
</evidence>
<evidence type="ECO:0000256" key="9">
    <source>
        <dbReference type="ARBA" id="ARBA00023054"/>
    </source>
</evidence>
<dbReference type="Pfam" id="PF00169">
    <property type="entry name" value="PH"/>
    <property type="match status" value="1"/>
</dbReference>
<dbReference type="InterPro" id="IPR000253">
    <property type="entry name" value="FHA_dom"/>
</dbReference>
<evidence type="ECO:0000256" key="7">
    <source>
        <dbReference type="ARBA" id="ARBA00022840"/>
    </source>
</evidence>
<evidence type="ECO:0000256" key="2">
    <source>
        <dbReference type="ARBA" id="ARBA00004250"/>
    </source>
</evidence>
<dbReference type="Gene3D" id="2.60.200.20">
    <property type="match status" value="1"/>
</dbReference>
<comment type="caution">
    <text evidence="24">The sequence shown here is derived from an EMBL/GenBank/DDBJ whole genome shotgun (WGS) entry which is preliminary data.</text>
</comment>
<evidence type="ECO:0000259" key="22">
    <source>
        <dbReference type="PROSITE" id="PS50006"/>
    </source>
</evidence>
<comment type="catalytic activity">
    <reaction evidence="16">
        <text>ATP + H2O + a kinesin associated with a microtubule at position (n) = ADP + phosphate a kinesin associated with a microtubule at position (n+1, toward the plus end).</text>
        <dbReference type="EC" id="5.6.1.3"/>
    </reaction>
</comment>
<dbReference type="GO" id="GO:0045202">
    <property type="term" value="C:synapse"/>
    <property type="evidence" value="ECO:0007669"/>
    <property type="project" value="UniProtKB-SubCell"/>
</dbReference>
<feature type="coiled-coil region" evidence="19">
    <location>
        <begin position="669"/>
        <end position="725"/>
    </location>
</feature>
<keyword evidence="11 18" id="KW-0505">Motor protein</keyword>
<reference evidence="24 25" key="1">
    <citation type="submission" date="2019-09" db="EMBL/GenBank/DDBJ databases">
        <title>Bird 10,000 Genomes (B10K) Project - Family phase.</title>
        <authorList>
            <person name="Zhang G."/>
        </authorList>
    </citation>
    <scope>NUCLEOTIDE SEQUENCE [LARGE SCALE GENOMIC DNA]</scope>
    <source>
        <strain evidence="24">OUT-0054</strain>
        <tissue evidence="24">Blood</tissue>
    </source>
</reference>
<keyword evidence="14" id="KW-0968">Cytoplasmic vesicle</keyword>
<keyword evidence="5" id="KW-0493">Microtubule</keyword>
<dbReference type="PANTHER" id="PTHR47117">
    <property type="entry name" value="STAR-RELATED LIPID TRANSFER PROTEIN 9"/>
    <property type="match status" value="1"/>
</dbReference>
<evidence type="ECO:0000256" key="10">
    <source>
        <dbReference type="ARBA" id="ARBA00023136"/>
    </source>
</evidence>
<dbReference type="PROSITE" id="PS50003">
    <property type="entry name" value="PH_DOMAIN"/>
    <property type="match status" value="1"/>
</dbReference>
<dbReference type="InterPro" id="IPR049780">
    <property type="entry name" value="PH_KIFIA_KIFIB"/>
</dbReference>
<feature type="non-terminal residue" evidence="24">
    <location>
        <position position="1"/>
    </location>
</feature>
<dbReference type="PROSITE" id="PS00411">
    <property type="entry name" value="KINESIN_MOTOR_1"/>
    <property type="match status" value="1"/>
</dbReference>
<evidence type="ECO:0000256" key="19">
    <source>
        <dbReference type="SAM" id="Coils"/>
    </source>
</evidence>
<dbReference type="Pfam" id="PF16183">
    <property type="entry name" value="Kinesin_assoc"/>
    <property type="match status" value="1"/>
</dbReference>
<dbReference type="Gene3D" id="3.40.850.10">
    <property type="entry name" value="Kinesin motor domain"/>
    <property type="match status" value="1"/>
</dbReference>
<evidence type="ECO:0000259" key="21">
    <source>
        <dbReference type="PROSITE" id="PS50003"/>
    </source>
</evidence>
<dbReference type="GO" id="GO:0030658">
    <property type="term" value="C:transport vesicle membrane"/>
    <property type="evidence" value="ECO:0007669"/>
    <property type="project" value="UniProtKB-SubCell"/>
</dbReference>
<dbReference type="SMART" id="SM00240">
    <property type="entry name" value="FHA"/>
    <property type="match status" value="1"/>
</dbReference>
<feature type="region of interest" description="Disordered" evidence="20">
    <location>
        <begin position="1544"/>
        <end position="1564"/>
    </location>
</feature>
<proteinExistence type="inferred from homology"/>
<accession>A0A7K7PBP8</accession>
<dbReference type="FunFam" id="3.40.850.10:FF:000004">
    <property type="entry name" value="Kinesin-like protein isoform 2"/>
    <property type="match status" value="1"/>
</dbReference>
<dbReference type="Pfam" id="PF12423">
    <property type="entry name" value="KIF1B"/>
    <property type="match status" value="1"/>
</dbReference>
<dbReference type="Gene3D" id="2.30.29.30">
    <property type="entry name" value="Pleckstrin-homology domain (PH domain)/Phosphotyrosine-binding domain (PTB)"/>
    <property type="match status" value="1"/>
</dbReference>
<name>A0A7K7PBP8_ACRAR</name>
<evidence type="ECO:0000256" key="5">
    <source>
        <dbReference type="ARBA" id="ARBA00022701"/>
    </source>
</evidence>
<feature type="binding site" evidence="18">
    <location>
        <begin position="97"/>
        <end position="104"/>
    </location>
    <ligand>
        <name>ATP</name>
        <dbReference type="ChEBI" id="CHEBI:30616"/>
    </ligand>
</feature>
<feature type="domain" description="Kinesin motor" evidence="23">
    <location>
        <begin position="5"/>
        <end position="348"/>
    </location>
</feature>
<keyword evidence="25" id="KW-1185">Reference proteome</keyword>
<feature type="compositionally biased region" description="Polar residues" evidence="20">
    <location>
        <begin position="1548"/>
        <end position="1560"/>
    </location>
</feature>
<dbReference type="InterPro" id="IPR036961">
    <property type="entry name" value="Kinesin_motor_dom_sf"/>
</dbReference>
<keyword evidence="3" id="KW-0963">Cytoplasm</keyword>
<evidence type="ECO:0000256" key="14">
    <source>
        <dbReference type="ARBA" id="ARBA00023329"/>
    </source>
</evidence>
<dbReference type="GO" id="GO:0005874">
    <property type="term" value="C:microtubule"/>
    <property type="evidence" value="ECO:0007669"/>
    <property type="project" value="UniProtKB-KW"/>
</dbReference>
<dbReference type="PROSITE" id="PS50006">
    <property type="entry name" value="FHA_DOMAIN"/>
    <property type="match status" value="1"/>
</dbReference>
<evidence type="ECO:0000313" key="24">
    <source>
        <dbReference type="EMBL" id="NWZ65059.1"/>
    </source>
</evidence>
<keyword evidence="9 19" id="KW-0175">Coiled coil</keyword>
<dbReference type="CDD" id="cd01365">
    <property type="entry name" value="KISc_KIF1A_KIF1B"/>
    <property type="match status" value="1"/>
</dbReference>
<organism evidence="24 25">
    <name type="scientific">Acrocephalus arundinaceus</name>
    <name type="common">Great reed-warbler</name>
    <dbReference type="NCBI Taxonomy" id="39621"/>
    <lineage>
        <taxon>Eukaryota</taxon>
        <taxon>Metazoa</taxon>
        <taxon>Chordata</taxon>
        <taxon>Craniata</taxon>
        <taxon>Vertebrata</taxon>
        <taxon>Euteleostomi</taxon>
        <taxon>Archelosauria</taxon>
        <taxon>Archosauria</taxon>
        <taxon>Dinosauria</taxon>
        <taxon>Saurischia</taxon>
        <taxon>Theropoda</taxon>
        <taxon>Coelurosauria</taxon>
        <taxon>Aves</taxon>
        <taxon>Neognathae</taxon>
        <taxon>Neoaves</taxon>
        <taxon>Telluraves</taxon>
        <taxon>Australaves</taxon>
        <taxon>Passeriformes</taxon>
        <taxon>Sylvioidea</taxon>
        <taxon>Sylviidae</taxon>
        <taxon>Acrocephalinae</taxon>
        <taxon>Acrocephalus</taxon>
    </lineage>
</organism>
<evidence type="ECO:0000256" key="3">
    <source>
        <dbReference type="ARBA" id="ARBA00022490"/>
    </source>
</evidence>
<evidence type="ECO:0000256" key="4">
    <source>
        <dbReference type="ARBA" id="ARBA00022553"/>
    </source>
</evidence>
<dbReference type="PROSITE" id="PS50067">
    <property type="entry name" value="KINESIN_MOTOR_2"/>
    <property type="match status" value="1"/>
</dbReference>
<dbReference type="InterPro" id="IPR027417">
    <property type="entry name" value="P-loop_NTPase"/>
</dbReference>
<keyword evidence="6 18" id="KW-0547">Nucleotide-binding</keyword>
<dbReference type="SMART" id="SM00233">
    <property type="entry name" value="PH"/>
    <property type="match status" value="1"/>
</dbReference>
<dbReference type="InterPro" id="IPR008984">
    <property type="entry name" value="SMAD_FHA_dom_sf"/>
</dbReference>
<dbReference type="InterPro" id="IPR001752">
    <property type="entry name" value="Kinesin_motor_dom"/>
</dbReference>
<evidence type="ECO:0000256" key="11">
    <source>
        <dbReference type="ARBA" id="ARBA00023175"/>
    </source>
</evidence>
<dbReference type="EC" id="5.6.1.3" evidence="17"/>
<evidence type="ECO:0000256" key="20">
    <source>
        <dbReference type="SAM" id="MobiDB-lite"/>
    </source>
</evidence>
<dbReference type="OrthoDB" id="3176171at2759"/>
<dbReference type="SUPFAM" id="SSF52540">
    <property type="entry name" value="P-loop containing nucleoside triphosphate hydrolases"/>
    <property type="match status" value="1"/>
</dbReference>
<sequence>MSGASVKVAVRVRPFNSRETSKESKCIIQMQGNSTSIINPKNPKEAPKSFSFDYSYWSHTSPEDPCFASQSRVYNDIGKEMLLHAFEGYNVCIFAYGQTGAGKSYTMMGKQEESQAGIIPQLCEELFEKINDNSNEEMSYSVEVSYMEIYCERVRDLLNPKNNGNLRVREHPLLGPYVEDLSKLAVTSYTDIADLMDAGNKARTVAATNMNETSSRSHAVFTIVFTQKKHDTETDLSTEKVSKISLVDLAGSERADSTGAKGTRLKEGANINKSLTTLGKVISALAEVSKKKKKTDFIPYRDSVLTWLLRENLGGNSRTAMVAALSPADINYDETLSTLRYADRAKQIKCNAVINEDPNAKLVRELKEEVTRLKDLLRAQGLGDIIDIDPMGDEYSGSGVKYLKDFQNNKHRYLLASENQRPGNFSTASMGSLTASPSSCSLSSQVGLTSVSSIQERIMSTPGGEEAIERLKESEKIIAELNETWEEKLRKTEAIRMEREALLAEMGVAIREDGGTLGVFSPKKTPHLVNLNEDPLMSECLLYYIKDGITRVGQADAERRQDIVLSGAHIKEEHCVFRSERNNNGEVIVTLEPCERSETYVNGKRVVQPVQLRSGNRIIMGKNHVFRFNHPEQARAEREKTPSAETPSEPVDWTFAQRELLEKQGIDMKQEMEKRLQEMEILYKKEKEEADLLLEQQRLDYESKLQALQKQVETRSLAAETTEEEEEEEEEVPWTRHEYELAQWAFRKWKFHQFTSLRDQLWGNAVYLKEANAISVELKKKVQFQFVLLTDTLYSPLPPELLPAEPEKSRDRRPFPRTVVAVEVQDLKNGATHYWSLEKLKQRLELMREMYDRAGEVASSSQEEPEGSMTGSDPFYDRFHWFKLVGSSPIFHGCVNERLADRTPSPTFSTADSDITELADEQQDEMEDFDDEAFVDDTGSDVGTEEGSDLFNDGRDPFYDRSPWFILVGRAFVYLSNLLYPVPLIHRVAVVSEKGEVRGFLRVAVQAIAADEEAPDYGSGIRQSGTAKISFDNEYFDKSDFSSVAMTRSGLSLEELRIVEGQGQNSEVTTPPEEISRMNELDLKSATLDGKMTMDGFTEEIGDHLKLGSVFTFRVTVLQASGILPEYADIFCQFNFLHRHDEAFSTEPLKNNGRGTPLGFYHVQNIAVEVTESFVEYIKTKPIVFEVFGHYQQHPLHLQGQDLNSPPQPSRRFFPPPMPLSKPVPATKLNTMSKPSLGQSVSKYDLLVWFEISELEPTGEYIPAIVDHTGGLPCQGTFLLHQGIQRRITVTIIHEKGSELHWKDVRELVVGRIRNKAEVDEAAVDAILSLNIISAKYLKSSHSSNRTFYRFEAVWDSSLHNSLLLNRVTPYGEKIYMTLSAYLELDHCIQPAVITKDVCMVFYSRDAKISPPRSLRNLFGSSYSKSPDSNRVTGIYELSLCKMADTGSPGMQRRRRKVLDTSVAYVRGEENLAGWRPRGDSLILEHQWELEKLELLHEVEKTRHFLLLREKLGDSIPKSLSDSLSPSLSSGTLSTSTSISSQISTTTFESAVTPSESSGYDSADIESLVDREKELATKCLQLLTHTFNREFNQVYNSISDCKLSDISPIGRDPSVSSFSSATLTPSSTCPSLVDSRCNSVDQKTPEANSRASSPCHEVEQFQIIPAVQSSYLARAGKNEFLNLVPDIEEIRPGSVVSKKGYLHFKEPLSSSWAKHFVVVRRPYVFIYNSDKDPVERGVINLSTAQVEYSEDQQAMVKTPNTFGVCTKHRGVLLQAINDKDMNDWLYAFNPLLAGTI</sequence>
<evidence type="ECO:0000256" key="17">
    <source>
        <dbReference type="ARBA" id="ARBA00066390"/>
    </source>
</evidence>
<feature type="domain" description="PH" evidence="21">
    <location>
        <begin position="1695"/>
        <end position="1793"/>
    </location>
</feature>
<dbReference type="EMBL" id="VZST01000462">
    <property type="protein sequence ID" value="NWZ65059.1"/>
    <property type="molecule type" value="Genomic_DNA"/>
</dbReference>
<dbReference type="InterPro" id="IPR011993">
    <property type="entry name" value="PH-like_dom_sf"/>
</dbReference>
<dbReference type="InterPro" id="IPR022140">
    <property type="entry name" value="Kinesin-like_KIF1-typ"/>
</dbReference>
<feature type="domain" description="FHA" evidence="22">
    <location>
        <begin position="550"/>
        <end position="606"/>
    </location>
</feature>